<evidence type="ECO:0000256" key="2">
    <source>
        <dbReference type="ARBA" id="ARBA00011900"/>
    </source>
</evidence>
<organism evidence="8 9">
    <name type="scientific">Polynucleobacter arcticus</name>
    <dbReference type="NCBI Taxonomy" id="1743165"/>
    <lineage>
        <taxon>Bacteria</taxon>
        <taxon>Pseudomonadati</taxon>
        <taxon>Pseudomonadota</taxon>
        <taxon>Betaproteobacteria</taxon>
        <taxon>Burkholderiales</taxon>
        <taxon>Burkholderiaceae</taxon>
        <taxon>Polynucleobacter</taxon>
    </lineage>
</organism>
<keyword evidence="3" id="KW-0489">Methyltransferase</keyword>
<dbReference type="RefSeq" id="WP_173960637.1">
    <property type="nucleotide sequence ID" value="NZ_CBCSCC010000008.1"/>
</dbReference>
<dbReference type="PIRSF" id="PIRSF015855">
    <property type="entry name" value="TypeIII_Mtase_mKpnI"/>
    <property type="match status" value="1"/>
</dbReference>
<dbReference type="EC" id="2.1.1.72" evidence="2"/>
<comment type="catalytic activity">
    <reaction evidence="6">
        <text>a 2'-deoxyadenosine in DNA + S-adenosyl-L-methionine = an N(6)-methyl-2'-deoxyadenosine in DNA + S-adenosyl-L-homocysteine + H(+)</text>
        <dbReference type="Rhea" id="RHEA:15197"/>
        <dbReference type="Rhea" id="RHEA-COMP:12418"/>
        <dbReference type="Rhea" id="RHEA-COMP:12419"/>
        <dbReference type="ChEBI" id="CHEBI:15378"/>
        <dbReference type="ChEBI" id="CHEBI:57856"/>
        <dbReference type="ChEBI" id="CHEBI:59789"/>
        <dbReference type="ChEBI" id="CHEBI:90615"/>
        <dbReference type="ChEBI" id="CHEBI:90616"/>
        <dbReference type="EC" id="2.1.1.72"/>
    </reaction>
</comment>
<evidence type="ECO:0000256" key="6">
    <source>
        <dbReference type="ARBA" id="ARBA00047942"/>
    </source>
</evidence>
<evidence type="ECO:0000256" key="3">
    <source>
        <dbReference type="ARBA" id="ARBA00022603"/>
    </source>
</evidence>
<sequence length="654" mass="74533">MGLSSQLKQLVDKDEVMDHQADFAESLDVVQDRINQLKAIFPDVFSDGKVNFERLKAALGDELTQTNECYELSWAGKGDARREVQKRTTATLRPDTENSVNWDATQNLYIEGENLEVLRTLQKAYFGKVKMIYIDPPYNTGNDSFVYPDDYSETLKEYQARTGETDEAGFLNKQNLWKKNSKENGQFHSAWLSMMYPRLFLARNLLREDGVIFVSIDDNEAADLKLLMDEIFGEENFVSQFCWQKIHSTKNDAKYVSTNHEYIFMYSKSITCLEVKLLPRTAAMNERYQNLDNDPRGPWASSDLVANEERREGYYEVINPATGAAFNVPSGKHWAYSQANMSQLINESRVWFGRSGDAFPRLKRFLSDVQQGKKVDSLWVSDEVGHNQEAKREIRELLDAPIFDTPKPVKLIKQMLRISSDKDDLILDFFAGSSSTAHSVIELNEEDGGSRQFICVQMPEILEESSEAYRAGYRTIPDIGRTRIKKVIEKVEGKRLADSRQASLPGAEDGPKQALGFNALKLTPSNFKEWRTDINSEEDLLAQLEYHIDSTKPDSEVRCMVYELLLKMALPITTPVKCYEIKSRAKSNHIYIATPENAKSIAIFFDDISEEITEYILREAPAKVICLSKSFADSQALTNFDFQMQGANIALDIL</sequence>
<dbReference type="GO" id="GO:0009007">
    <property type="term" value="F:site-specific DNA-methyltransferase (adenine-specific) activity"/>
    <property type="evidence" value="ECO:0007669"/>
    <property type="project" value="UniProtKB-EC"/>
</dbReference>
<dbReference type="InterPro" id="IPR002941">
    <property type="entry name" value="DNA_methylase_N4/N6"/>
</dbReference>
<dbReference type="Proteomes" id="UP000501090">
    <property type="component" value="Chromosome"/>
</dbReference>
<dbReference type="EMBL" id="CP028940">
    <property type="protein sequence ID" value="QKM60874.1"/>
    <property type="molecule type" value="Genomic_DNA"/>
</dbReference>
<dbReference type="GO" id="GO:0008170">
    <property type="term" value="F:N-methyltransferase activity"/>
    <property type="evidence" value="ECO:0007669"/>
    <property type="project" value="InterPro"/>
</dbReference>
<dbReference type="Pfam" id="PF01555">
    <property type="entry name" value="N6_N4_Mtase"/>
    <property type="match status" value="1"/>
</dbReference>
<name>A0A6M9PFL9_9BURK</name>
<dbReference type="GO" id="GO:0032259">
    <property type="term" value="P:methylation"/>
    <property type="evidence" value="ECO:0007669"/>
    <property type="project" value="UniProtKB-KW"/>
</dbReference>
<dbReference type="AlphaFoldDB" id="A0A6M9PFL9"/>
<evidence type="ECO:0000313" key="9">
    <source>
        <dbReference type="Proteomes" id="UP000501090"/>
    </source>
</evidence>
<dbReference type="PROSITE" id="PS00092">
    <property type="entry name" value="N6_MTASE"/>
    <property type="match status" value="1"/>
</dbReference>
<dbReference type="InterPro" id="IPR002052">
    <property type="entry name" value="DNA_methylase_N6_adenine_CS"/>
</dbReference>
<comment type="similarity">
    <text evidence="1">Belongs to the N(4)/N(6)-methyltransferase family.</text>
</comment>
<protein>
    <recommendedName>
        <fullName evidence="2">site-specific DNA-methyltransferase (adenine-specific)</fullName>
        <ecNumber evidence="2">2.1.1.72</ecNumber>
    </recommendedName>
</protein>
<evidence type="ECO:0000313" key="8">
    <source>
        <dbReference type="EMBL" id="QKM60874.1"/>
    </source>
</evidence>
<dbReference type="GO" id="GO:0003677">
    <property type="term" value="F:DNA binding"/>
    <property type="evidence" value="ECO:0007669"/>
    <property type="project" value="InterPro"/>
</dbReference>
<reference evidence="8 9" key="1">
    <citation type="submission" date="2018-04" db="EMBL/GenBank/DDBJ databases">
        <title>Polynucleobacter sp. UK-Long2-W17 genome.</title>
        <authorList>
            <person name="Hahn M.W."/>
        </authorList>
    </citation>
    <scope>NUCLEOTIDE SEQUENCE [LARGE SCALE GENOMIC DNA]</scope>
    <source>
        <strain evidence="8 9">UK-Long2-W17</strain>
    </source>
</reference>
<dbReference type="PRINTS" id="PR00506">
    <property type="entry name" value="D21N6MTFRASE"/>
</dbReference>
<feature type="domain" description="DNA methylase N-4/N-6" evidence="7">
    <location>
        <begin position="129"/>
        <end position="458"/>
    </location>
</feature>
<keyword evidence="9" id="KW-1185">Reference proteome</keyword>
<dbReference type="REBASE" id="396361">
    <property type="entry name" value="M.PasW17ORF7440P"/>
</dbReference>
<gene>
    <name evidence="8" type="ORF">DN92_07440</name>
</gene>
<keyword evidence="5" id="KW-0949">S-adenosyl-L-methionine</keyword>
<dbReference type="KEGG" id="pard:DN92_07440"/>
<accession>A0A6M9PFL9</accession>
<dbReference type="InterPro" id="IPR029063">
    <property type="entry name" value="SAM-dependent_MTases_sf"/>
</dbReference>
<keyword evidence="4" id="KW-0808">Transferase</keyword>
<evidence type="ECO:0000256" key="4">
    <source>
        <dbReference type="ARBA" id="ARBA00022679"/>
    </source>
</evidence>
<evidence type="ECO:0000256" key="1">
    <source>
        <dbReference type="ARBA" id="ARBA00006594"/>
    </source>
</evidence>
<dbReference type="SUPFAM" id="SSF53335">
    <property type="entry name" value="S-adenosyl-L-methionine-dependent methyltransferases"/>
    <property type="match status" value="1"/>
</dbReference>
<proteinExistence type="inferred from homology"/>
<evidence type="ECO:0000259" key="7">
    <source>
        <dbReference type="Pfam" id="PF01555"/>
    </source>
</evidence>
<dbReference type="Gene3D" id="3.40.50.150">
    <property type="entry name" value="Vaccinia Virus protein VP39"/>
    <property type="match status" value="1"/>
</dbReference>
<dbReference type="InterPro" id="IPR002295">
    <property type="entry name" value="N4/N6-MTase_EcoPI_Mod-like"/>
</dbReference>
<evidence type="ECO:0000256" key="5">
    <source>
        <dbReference type="ARBA" id="ARBA00022691"/>
    </source>
</evidence>